<evidence type="ECO:0000313" key="4">
    <source>
        <dbReference type="EMBL" id="HIU94111.1"/>
    </source>
</evidence>
<feature type="transmembrane region" description="Helical" evidence="2">
    <location>
        <begin position="323"/>
        <end position="343"/>
    </location>
</feature>
<evidence type="ECO:0000256" key="1">
    <source>
        <dbReference type="ARBA" id="ARBA00022612"/>
    </source>
</evidence>
<evidence type="ECO:0000259" key="3">
    <source>
        <dbReference type="Pfam" id="PF10145"/>
    </source>
</evidence>
<dbReference type="AlphaFoldDB" id="A0A9D1N3R4"/>
<proteinExistence type="predicted"/>
<keyword evidence="2" id="KW-0472">Membrane</keyword>
<dbReference type="PANTHER" id="PTHR37813:SF1">
    <property type="entry name" value="FELS-2 PROPHAGE PROTEIN"/>
    <property type="match status" value="1"/>
</dbReference>
<keyword evidence="1" id="KW-1188">Viral release from host cell</keyword>
<comment type="caution">
    <text evidence="4">The sequence shown here is derived from an EMBL/GenBank/DDBJ whole genome shotgun (WGS) entry which is preliminary data.</text>
</comment>
<dbReference type="NCBIfam" id="TIGR01760">
    <property type="entry name" value="tape_meas_TP901"/>
    <property type="match status" value="1"/>
</dbReference>
<name>A0A9D1N3R4_9FIRM</name>
<accession>A0A9D1N3R4</accession>
<dbReference type="Pfam" id="PF10145">
    <property type="entry name" value="PhageMin_Tail"/>
    <property type="match status" value="1"/>
</dbReference>
<dbReference type="PANTHER" id="PTHR37813">
    <property type="entry name" value="FELS-2 PROPHAGE PROTEIN"/>
    <property type="match status" value="1"/>
</dbReference>
<organism evidence="4 5">
    <name type="scientific">Candidatus Aphodomorpha intestinavium</name>
    <dbReference type="NCBI Taxonomy" id="2840672"/>
    <lineage>
        <taxon>Bacteria</taxon>
        <taxon>Bacillati</taxon>
        <taxon>Bacillota</taxon>
        <taxon>Clostridia</taxon>
        <taxon>Eubacteriales</taxon>
        <taxon>Candidatus Aphodomorpha</taxon>
    </lineage>
</organism>
<evidence type="ECO:0000313" key="5">
    <source>
        <dbReference type="Proteomes" id="UP000824128"/>
    </source>
</evidence>
<dbReference type="Proteomes" id="UP000824128">
    <property type="component" value="Unassembled WGS sequence"/>
</dbReference>
<feature type="domain" description="Phage tail tape measure protein" evidence="3">
    <location>
        <begin position="21"/>
        <end position="225"/>
    </location>
</feature>
<dbReference type="InterPro" id="IPR010090">
    <property type="entry name" value="Phage_tape_meas"/>
</dbReference>
<keyword evidence="2" id="KW-1133">Transmembrane helix</keyword>
<evidence type="ECO:0000256" key="2">
    <source>
        <dbReference type="SAM" id="Phobius"/>
    </source>
</evidence>
<gene>
    <name evidence="4" type="ORF">IAD24_03025</name>
</gene>
<reference evidence="4" key="1">
    <citation type="submission" date="2020-10" db="EMBL/GenBank/DDBJ databases">
        <authorList>
            <person name="Gilroy R."/>
        </authorList>
    </citation>
    <scope>NUCLEOTIDE SEQUENCE</scope>
    <source>
        <strain evidence="4">ChiGjej2B2-16831</strain>
    </source>
</reference>
<reference evidence="4" key="2">
    <citation type="journal article" date="2021" name="PeerJ">
        <title>Extensive microbial diversity within the chicken gut microbiome revealed by metagenomics and culture.</title>
        <authorList>
            <person name="Gilroy R."/>
            <person name="Ravi A."/>
            <person name="Getino M."/>
            <person name="Pursley I."/>
            <person name="Horton D.L."/>
            <person name="Alikhan N.F."/>
            <person name="Baker D."/>
            <person name="Gharbi K."/>
            <person name="Hall N."/>
            <person name="Watson M."/>
            <person name="Adriaenssens E.M."/>
            <person name="Foster-Nyarko E."/>
            <person name="Jarju S."/>
            <person name="Secka A."/>
            <person name="Antonio M."/>
            <person name="Oren A."/>
            <person name="Chaudhuri R.R."/>
            <person name="La Ragione R."/>
            <person name="Hildebrand F."/>
            <person name="Pallen M.J."/>
        </authorList>
    </citation>
    <scope>NUCLEOTIDE SEQUENCE</scope>
    <source>
        <strain evidence="4">ChiGjej2B2-16831</strain>
    </source>
</reference>
<keyword evidence="2" id="KW-0812">Transmembrane</keyword>
<protein>
    <submittedName>
        <fullName evidence="4">Phage tail tape measure protein</fullName>
    </submittedName>
</protein>
<dbReference type="EMBL" id="DVNZ01000097">
    <property type="protein sequence ID" value="HIU94111.1"/>
    <property type="molecule type" value="Genomic_DNA"/>
</dbReference>
<sequence length="361" mass="38732">MRIVTGRSQAEVNRLGQGYRAMAREMNVSATEIATAAVEFWRQGLDEDEVNRRLEATIQYAKIAAMEFDEAATLITAATNTMDISARRVADVFAYLGDASASGPDEIGIAMQKASASAMEFGLTFEWLGAYIAAISEQTRQAPEVIGTALNSIMARLHSIKQRGFSEEDETKINDVAKALSTIDVALLDSKGNWRDMSDIFDDIAAQWDMLNAKQQSYIATTMAGTRQQNSFLALMNDMAKGVEGGSRAYELYAGAMNAAGTAAQKYAVWQESVTAAQNSLTAALQSFYALLDAEWMKDFYDGAAGLVEIFTAGTEAMRGWNIAIPAALAGMAALVAVVYKAVTAFKALKMAMAAGSGLAS</sequence>